<proteinExistence type="predicted"/>
<keyword evidence="1" id="KW-0472">Membrane</keyword>
<evidence type="ECO:0000313" key="3">
    <source>
        <dbReference type="Proteomes" id="UP000232883"/>
    </source>
</evidence>
<keyword evidence="1" id="KW-1133">Transmembrane helix</keyword>
<name>A0A2K8YX21_9BACT</name>
<gene>
    <name evidence="2" type="ORF">CWM47_10140</name>
</gene>
<dbReference type="AlphaFoldDB" id="A0A2K8YX21"/>
<reference evidence="2 3" key="1">
    <citation type="submission" date="2017-11" db="EMBL/GenBank/DDBJ databases">
        <title>Taxonomic description and genome sequences of Spirosoma HA7 sp. nov., isolated from pollen microhabitat of Corylus avellana.</title>
        <authorList>
            <person name="Ambika Manirajan B."/>
            <person name="Suarez C."/>
            <person name="Ratering S."/>
            <person name="Geissler-Plaum R."/>
            <person name="Cardinale M."/>
            <person name="Sylvia S."/>
        </authorList>
    </citation>
    <scope>NUCLEOTIDE SEQUENCE [LARGE SCALE GENOMIC DNA]</scope>
    <source>
        <strain evidence="2 3">HA7</strain>
    </source>
</reference>
<evidence type="ECO:0000313" key="2">
    <source>
        <dbReference type="EMBL" id="AUD02149.1"/>
    </source>
</evidence>
<dbReference type="Proteomes" id="UP000232883">
    <property type="component" value="Chromosome"/>
</dbReference>
<sequence>MLLEVTIRRNFGERYFQAATAVSITVLLAVLPMFLTGATSSFGGHISMSDFLERFLTWYIYLVVFMYYASLRQDEIKRLPGVFDFARFSLSKGIIHPRFRNFVFNGQRLDERTIATVVEPAFFFFIGLFLMLIGQPIGYVLLISSLFYSFSYVADYHAGDNYLMDKIDEQICNEELVKTFVDDAEPAHSRGFNFYGRRPADTDARRRVAEMFQTDEETVEAF</sequence>
<feature type="transmembrane region" description="Helical" evidence="1">
    <location>
        <begin position="55"/>
        <end position="71"/>
    </location>
</feature>
<keyword evidence="1" id="KW-0812">Transmembrane</keyword>
<evidence type="ECO:0000256" key="1">
    <source>
        <dbReference type="SAM" id="Phobius"/>
    </source>
</evidence>
<dbReference type="EMBL" id="CP025096">
    <property type="protein sequence ID" value="AUD02149.1"/>
    <property type="molecule type" value="Genomic_DNA"/>
</dbReference>
<feature type="transmembrane region" description="Helical" evidence="1">
    <location>
        <begin position="114"/>
        <end position="133"/>
    </location>
</feature>
<keyword evidence="3" id="KW-1185">Reference proteome</keyword>
<protein>
    <submittedName>
        <fullName evidence="2">Uncharacterized protein</fullName>
    </submittedName>
</protein>
<accession>A0A2K8YX21</accession>
<feature type="transmembrane region" description="Helical" evidence="1">
    <location>
        <begin position="15"/>
        <end position="35"/>
    </location>
</feature>
<dbReference type="KEGG" id="spir:CWM47_10140"/>
<organism evidence="2 3">
    <name type="scientific">Spirosoma pollinicola</name>
    <dbReference type="NCBI Taxonomy" id="2057025"/>
    <lineage>
        <taxon>Bacteria</taxon>
        <taxon>Pseudomonadati</taxon>
        <taxon>Bacteroidota</taxon>
        <taxon>Cytophagia</taxon>
        <taxon>Cytophagales</taxon>
        <taxon>Cytophagaceae</taxon>
        <taxon>Spirosoma</taxon>
    </lineage>
</organism>